<keyword evidence="4 5" id="KW-0648">Protein biosynthesis</keyword>
<dbReference type="PANTHER" id="PTHR15239">
    <property type="entry name" value="NUCLEAR EXPORT MEDIATOR FACTOR NEMF"/>
    <property type="match status" value="1"/>
</dbReference>
<keyword evidence="2 5" id="KW-0699">rRNA-binding</keyword>
<dbReference type="InterPro" id="IPR051608">
    <property type="entry name" value="RQC_Subunit_NEMF"/>
</dbReference>
<dbReference type="HAMAP" id="MF_00844_B">
    <property type="entry name" value="RqcH_B"/>
    <property type="match status" value="1"/>
</dbReference>
<keyword evidence="3 5" id="KW-0694">RNA-binding</keyword>
<dbReference type="Gene3D" id="2.30.310.10">
    <property type="entry name" value="ibrinogen binding protein from staphylococcus aureus domain"/>
    <property type="match status" value="1"/>
</dbReference>
<dbReference type="InterPro" id="IPR043682">
    <property type="entry name" value="RqcH_bacterial"/>
</dbReference>
<gene>
    <name evidence="5" type="primary">rqcH</name>
    <name evidence="7" type="ORF">H6A32_01135</name>
</gene>
<accession>A0ABS2ED93</accession>
<reference evidence="7 8" key="1">
    <citation type="journal article" date="2021" name="Sci. Rep.">
        <title>The distribution of antibiotic resistance genes in chicken gut microbiota commensals.</title>
        <authorList>
            <person name="Juricova H."/>
            <person name="Matiasovicova J."/>
            <person name="Kubasova T."/>
            <person name="Cejkova D."/>
            <person name="Rychlik I."/>
        </authorList>
    </citation>
    <scope>NUCLEOTIDE SEQUENCE [LARGE SCALE GENOMIC DNA]</scope>
    <source>
        <strain evidence="7 8">An770</strain>
    </source>
</reference>
<keyword evidence="1 5" id="KW-0820">tRNA-binding</keyword>
<dbReference type="RefSeq" id="WP_204863568.1">
    <property type="nucleotide sequence ID" value="NZ_JACJKH010000002.1"/>
</dbReference>
<dbReference type="Proteomes" id="UP000775686">
    <property type="component" value="Unassembled WGS sequence"/>
</dbReference>
<evidence type="ECO:0000256" key="2">
    <source>
        <dbReference type="ARBA" id="ARBA00022730"/>
    </source>
</evidence>
<organism evidence="7 8">
    <name type="scientific">Drancourtella massiliensis</name>
    <dbReference type="NCBI Taxonomy" id="1632013"/>
    <lineage>
        <taxon>Bacteria</taxon>
        <taxon>Bacillati</taxon>
        <taxon>Bacillota</taxon>
        <taxon>Clostridia</taxon>
        <taxon>Eubacteriales</taxon>
        <taxon>Oscillospiraceae</taxon>
        <taxon>Drancourtella</taxon>
    </lineage>
</organism>
<feature type="domain" description="NFACT RNA-binding" evidence="6">
    <location>
        <begin position="457"/>
        <end position="551"/>
    </location>
</feature>
<comment type="caution">
    <text evidence="7">The sequence shown here is derived from an EMBL/GenBank/DDBJ whole genome shotgun (WGS) entry which is preliminary data.</text>
</comment>
<dbReference type="Gene3D" id="1.10.8.50">
    <property type="match status" value="1"/>
</dbReference>
<protein>
    <recommendedName>
        <fullName evidence="5">Rqc2 homolog RqcH</fullName>
        <shortName evidence="5">RqcH</shortName>
    </recommendedName>
</protein>
<proteinExistence type="inferred from homology"/>
<evidence type="ECO:0000256" key="5">
    <source>
        <dbReference type="HAMAP-Rule" id="MF_00844"/>
    </source>
</evidence>
<evidence type="ECO:0000313" key="7">
    <source>
        <dbReference type="EMBL" id="MBM6742924.1"/>
    </source>
</evidence>
<evidence type="ECO:0000259" key="6">
    <source>
        <dbReference type="Pfam" id="PF05670"/>
    </source>
</evidence>
<comment type="function">
    <text evidence="5">Key component of the ribosome quality control system (RQC), a ribosome-associated complex that mediates the extraction of incompletely synthesized nascent chains from stalled ribosomes and their subsequent degradation. RqcH recruits Ala-charged tRNA, and with RqcP directs the elongation of stalled nascent chains on 50S ribosomal subunits, leading to non-templated C-terminal alanine extensions (Ala tail). The Ala tail promotes nascent chain degradation. May add between 1 and at least 8 Ala residues. Binds to stalled 50S ribosomal subunits.</text>
</comment>
<dbReference type="EMBL" id="JACJKH010000002">
    <property type="protein sequence ID" value="MBM6742924.1"/>
    <property type="molecule type" value="Genomic_DNA"/>
</dbReference>
<name>A0ABS2ED93_9FIRM</name>
<sequence>MALDGITIANIVKEMRDALLGGRIAKIAQPEADELLLTVKAPSGQRRLYISASASLPLVYLTDENKPSPFTAPNFCMLLRKHIANGRIVSITQPSLERIIVLGIEHLDELGDLCRKKLVIEIMGKHSNVIFCDEDDRIIDSIKHVPAQMSSVREVLPGRTYFIPDTMHKADPLTISESDFAALLRQKPSALSKALYTSLTGISPVVAEEICFLAGLDSALPPSELSDDLMTHLYRQFSLFLDQVREEDFHPAIYYRNNEPQEFASVPLTHLEGCARQEFDTISQVLSSYYAVKNRITRIRQKSADLRHIVQTALERNRKKYDLQARQLKDTDKRETYKVYGELLQTYGYQAEPEAKELEALNYYTNEMIRIPLDPTKTPLENAKRYFEKYNKMKRTYEALSHLIVETRDEISYLESVSNALDIARTEDDLAQVKEELTQSGYVRRKFTKRKEKFKSMPLHYISSDGYDMYVGKNNFQNEELTFSFASGNDWWFHAKKVPGSHVIVKSQGEDMPDRVFEEAGKLAAFYSKNNGSEKVEVDYVEKKHVKKVKGQKPGFVIYHTNYSLIADTDISMLKEVSES</sequence>
<dbReference type="InterPro" id="IPR008532">
    <property type="entry name" value="NFACT_RNA-bd"/>
</dbReference>
<evidence type="ECO:0000313" key="8">
    <source>
        <dbReference type="Proteomes" id="UP000775686"/>
    </source>
</evidence>
<evidence type="ECO:0000256" key="4">
    <source>
        <dbReference type="ARBA" id="ARBA00022917"/>
    </source>
</evidence>
<dbReference type="Pfam" id="PF05833">
    <property type="entry name" value="NFACT_N"/>
    <property type="match status" value="1"/>
</dbReference>
<dbReference type="SUPFAM" id="SSF46946">
    <property type="entry name" value="S13-like H2TH domain"/>
    <property type="match status" value="1"/>
</dbReference>
<comment type="similarity">
    <text evidence="5">Belongs to the NEMF family.</text>
</comment>
<evidence type="ECO:0000256" key="1">
    <source>
        <dbReference type="ARBA" id="ARBA00022555"/>
    </source>
</evidence>
<comment type="subunit">
    <text evidence="5">Associates with stalled 50S ribosomal subunits. Binds to RqcP.</text>
</comment>
<keyword evidence="8" id="KW-1185">Reference proteome</keyword>
<dbReference type="InterPro" id="IPR010979">
    <property type="entry name" value="Ribosomal_uS13-like_H2TH"/>
</dbReference>
<dbReference type="PANTHER" id="PTHR15239:SF6">
    <property type="entry name" value="RIBOSOME QUALITY CONTROL COMPLEX SUBUNIT NEMF"/>
    <property type="match status" value="1"/>
</dbReference>
<evidence type="ECO:0000256" key="3">
    <source>
        <dbReference type="ARBA" id="ARBA00022884"/>
    </source>
</evidence>
<dbReference type="Pfam" id="PF05670">
    <property type="entry name" value="NFACT-R_1"/>
    <property type="match status" value="1"/>
</dbReference>